<dbReference type="SUPFAM" id="SSF53335">
    <property type="entry name" value="S-adenosyl-L-methionine-dependent methyltransferases"/>
    <property type="match status" value="1"/>
</dbReference>
<dbReference type="OrthoDB" id="413520at2759"/>
<sequence length="278" mass="31289">MSRPTAKHPIALAFQDVSATTTANSSSKIGNKIKELYWRQQYSQAEYYPFEYMEEEEEKNVHVEIKVRQKQCGEQDGTGTGAVVWNAAHCLSSYMCYKHAVGSSDVEGKKIIDLGTGTGLTGIVAMNLGAEEVCFTDVGPVLELTKENVSINIENMIEKEHISKGSEGRTRTEEYWWGSGTLGVKCFDCILIADCILPKLYPMEPLVAAIDELLVDGEGGVCLVSYEHRTWFEFDPREKFAELCEEAELKLRRISEGEIRETAEDIIVWEVKRKIKET</sequence>
<dbReference type="PANTHER" id="PTHR14614:SF123">
    <property type="entry name" value="OS04G0645500 PROTEIN"/>
    <property type="match status" value="1"/>
</dbReference>
<dbReference type="InterPro" id="IPR029063">
    <property type="entry name" value="SAM-dependent_MTases_sf"/>
</dbReference>
<name>A0A9W7CG73_9STRA</name>
<dbReference type="EMBL" id="BRXW01000114">
    <property type="protein sequence ID" value="GMI07692.1"/>
    <property type="molecule type" value="Genomic_DNA"/>
</dbReference>
<dbReference type="Gene3D" id="3.40.50.150">
    <property type="entry name" value="Vaccinia Virus protein VP39"/>
    <property type="match status" value="1"/>
</dbReference>
<dbReference type="PANTHER" id="PTHR14614">
    <property type="entry name" value="HEPATOCELLULAR CARCINOMA-ASSOCIATED ANTIGEN"/>
    <property type="match status" value="1"/>
</dbReference>
<gene>
    <name evidence="1" type="ORF">TrLO_g13237</name>
</gene>
<protein>
    <submittedName>
        <fullName evidence="1">Uncharacterized protein</fullName>
    </submittedName>
</protein>
<organism evidence="1 2">
    <name type="scientific">Triparma laevis f. longispina</name>
    <dbReference type="NCBI Taxonomy" id="1714387"/>
    <lineage>
        <taxon>Eukaryota</taxon>
        <taxon>Sar</taxon>
        <taxon>Stramenopiles</taxon>
        <taxon>Ochrophyta</taxon>
        <taxon>Bolidophyceae</taxon>
        <taxon>Parmales</taxon>
        <taxon>Triparmaceae</taxon>
        <taxon>Triparma</taxon>
    </lineage>
</organism>
<dbReference type="AlphaFoldDB" id="A0A9W7CG73"/>
<proteinExistence type="predicted"/>
<dbReference type="Pfam" id="PF10294">
    <property type="entry name" value="Methyltransf_16"/>
    <property type="match status" value="1"/>
</dbReference>
<evidence type="ECO:0000313" key="2">
    <source>
        <dbReference type="Proteomes" id="UP001165122"/>
    </source>
</evidence>
<accession>A0A9W7CG73</accession>
<dbReference type="InterPro" id="IPR019410">
    <property type="entry name" value="Methyltransf_16"/>
</dbReference>
<keyword evidence="2" id="KW-1185">Reference proteome</keyword>
<dbReference type="Proteomes" id="UP001165122">
    <property type="component" value="Unassembled WGS sequence"/>
</dbReference>
<evidence type="ECO:0000313" key="1">
    <source>
        <dbReference type="EMBL" id="GMI07692.1"/>
    </source>
</evidence>
<comment type="caution">
    <text evidence="1">The sequence shown here is derived from an EMBL/GenBank/DDBJ whole genome shotgun (WGS) entry which is preliminary data.</text>
</comment>
<reference evidence="2" key="1">
    <citation type="journal article" date="2023" name="Commun. Biol.">
        <title>Genome analysis of Parmales, the sister group of diatoms, reveals the evolutionary specialization of diatoms from phago-mixotrophs to photoautotrophs.</title>
        <authorList>
            <person name="Ban H."/>
            <person name="Sato S."/>
            <person name="Yoshikawa S."/>
            <person name="Yamada K."/>
            <person name="Nakamura Y."/>
            <person name="Ichinomiya M."/>
            <person name="Sato N."/>
            <person name="Blanc-Mathieu R."/>
            <person name="Endo H."/>
            <person name="Kuwata A."/>
            <person name="Ogata H."/>
        </authorList>
    </citation>
    <scope>NUCLEOTIDE SEQUENCE [LARGE SCALE GENOMIC DNA]</scope>
    <source>
        <strain evidence="2">NIES 3700</strain>
    </source>
</reference>